<dbReference type="GO" id="GO:0003677">
    <property type="term" value="F:DNA binding"/>
    <property type="evidence" value="ECO:0007669"/>
    <property type="project" value="InterPro"/>
</dbReference>
<proteinExistence type="predicted"/>
<dbReference type="InterPro" id="IPR001098">
    <property type="entry name" value="DNA-dir_DNA_pol_A_palm_dom"/>
</dbReference>
<dbReference type="InterPro" id="IPR043502">
    <property type="entry name" value="DNA/RNA_pol_sf"/>
</dbReference>
<reference evidence="2" key="1">
    <citation type="journal article" date="2015" name="Nature">
        <title>Complex archaea that bridge the gap between prokaryotes and eukaryotes.</title>
        <authorList>
            <person name="Spang A."/>
            <person name="Saw J.H."/>
            <person name="Jorgensen S.L."/>
            <person name="Zaremba-Niedzwiedzka K."/>
            <person name="Martijn J."/>
            <person name="Lind A.E."/>
            <person name="van Eijk R."/>
            <person name="Schleper C."/>
            <person name="Guy L."/>
            <person name="Ettema T.J."/>
        </authorList>
    </citation>
    <scope>NUCLEOTIDE SEQUENCE</scope>
</reference>
<comment type="caution">
    <text evidence="2">The sequence shown here is derived from an EMBL/GenBank/DDBJ whole genome shotgun (WGS) entry which is preliminary data.</text>
</comment>
<dbReference type="GO" id="GO:0003887">
    <property type="term" value="F:DNA-directed DNA polymerase activity"/>
    <property type="evidence" value="ECO:0007669"/>
    <property type="project" value="InterPro"/>
</dbReference>
<dbReference type="EMBL" id="LAZR01015900">
    <property type="protein sequence ID" value="KKM06862.1"/>
    <property type="molecule type" value="Genomic_DNA"/>
</dbReference>
<dbReference type="GO" id="GO:0006260">
    <property type="term" value="P:DNA replication"/>
    <property type="evidence" value="ECO:0007669"/>
    <property type="project" value="InterPro"/>
</dbReference>
<organism evidence="2">
    <name type="scientific">marine sediment metagenome</name>
    <dbReference type="NCBI Taxonomy" id="412755"/>
    <lineage>
        <taxon>unclassified sequences</taxon>
        <taxon>metagenomes</taxon>
        <taxon>ecological metagenomes</taxon>
    </lineage>
</organism>
<sequence length="140" mass="15820">RCPRQNRTITTTFGRKKRHRIVAKSNLKTLQNEASNFPHQSIVSDLTLRSAIRLRSVLQVLGVRIVNLIHDSILVEVPDNPAIIEATKKLCIGVMEGMAPEWGLTRVPFKAEGKIGDRWGEDYMKGFEHPKDPIPEKRAA</sequence>
<dbReference type="Pfam" id="PF00476">
    <property type="entry name" value="DNA_pol_A"/>
    <property type="match status" value="1"/>
</dbReference>
<feature type="non-terminal residue" evidence="2">
    <location>
        <position position="1"/>
    </location>
</feature>
<dbReference type="AlphaFoldDB" id="A0A0F9HUN0"/>
<dbReference type="Gene3D" id="1.10.150.20">
    <property type="entry name" value="5' to 3' exonuclease, C-terminal subdomain"/>
    <property type="match status" value="1"/>
</dbReference>
<gene>
    <name evidence="2" type="ORF">LCGC14_1739710</name>
</gene>
<name>A0A0F9HUN0_9ZZZZ</name>
<protein>
    <recommendedName>
        <fullName evidence="1">DNA-directed DNA polymerase family A palm domain-containing protein</fullName>
    </recommendedName>
</protein>
<accession>A0A0F9HUN0</accession>
<evidence type="ECO:0000259" key="1">
    <source>
        <dbReference type="Pfam" id="PF00476"/>
    </source>
</evidence>
<dbReference type="SUPFAM" id="SSF56672">
    <property type="entry name" value="DNA/RNA polymerases"/>
    <property type="match status" value="1"/>
</dbReference>
<dbReference type="Gene3D" id="3.30.70.370">
    <property type="match status" value="1"/>
</dbReference>
<feature type="domain" description="DNA-directed DNA polymerase family A palm" evidence="1">
    <location>
        <begin position="4"/>
        <end position="121"/>
    </location>
</feature>
<evidence type="ECO:0000313" key="2">
    <source>
        <dbReference type="EMBL" id="KKM06862.1"/>
    </source>
</evidence>